<name>A0ABS5C0J9_9BACT</name>
<dbReference type="RefSeq" id="WP_210660184.1">
    <property type="nucleotide sequence ID" value="NZ_JAGKQQ010000001.1"/>
</dbReference>
<reference evidence="2 3" key="1">
    <citation type="submission" date="2021-04" db="EMBL/GenBank/DDBJ databases">
        <authorList>
            <person name="Ivanova A."/>
        </authorList>
    </citation>
    <scope>NUCLEOTIDE SEQUENCE [LARGE SCALE GENOMIC DNA]</scope>
    <source>
        <strain evidence="2 3">G18</strain>
    </source>
</reference>
<dbReference type="Pfam" id="PF00106">
    <property type="entry name" value="adh_short"/>
    <property type="match status" value="1"/>
</dbReference>
<proteinExistence type="inferred from homology"/>
<dbReference type="PANTHER" id="PTHR42879">
    <property type="entry name" value="3-OXOACYL-(ACYL-CARRIER-PROTEIN) REDUCTASE"/>
    <property type="match status" value="1"/>
</dbReference>
<accession>A0ABS5C0J9</accession>
<dbReference type="CDD" id="cd05233">
    <property type="entry name" value="SDR_c"/>
    <property type="match status" value="1"/>
</dbReference>
<comment type="caution">
    <text evidence="2">The sequence shown here is derived from an EMBL/GenBank/DDBJ whole genome shotgun (WGS) entry which is preliminary data.</text>
</comment>
<evidence type="ECO:0000313" key="2">
    <source>
        <dbReference type="EMBL" id="MBP3959512.1"/>
    </source>
</evidence>
<dbReference type="PRINTS" id="PR00081">
    <property type="entry name" value="GDHRDH"/>
</dbReference>
<dbReference type="EMBL" id="JAGKQQ010000001">
    <property type="protein sequence ID" value="MBP3959512.1"/>
    <property type="molecule type" value="Genomic_DNA"/>
</dbReference>
<comment type="similarity">
    <text evidence="1">Belongs to the short-chain dehydrogenases/reductases (SDR) family.</text>
</comment>
<dbReference type="InterPro" id="IPR050259">
    <property type="entry name" value="SDR"/>
</dbReference>
<dbReference type="Proteomes" id="UP000676565">
    <property type="component" value="Unassembled WGS sequence"/>
</dbReference>
<gene>
    <name evidence="2" type="ORF">J8F10_30070</name>
</gene>
<organism evidence="2 3">
    <name type="scientific">Gemmata palustris</name>
    <dbReference type="NCBI Taxonomy" id="2822762"/>
    <lineage>
        <taxon>Bacteria</taxon>
        <taxon>Pseudomonadati</taxon>
        <taxon>Planctomycetota</taxon>
        <taxon>Planctomycetia</taxon>
        <taxon>Gemmatales</taxon>
        <taxon>Gemmataceae</taxon>
        <taxon>Gemmata</taxon>
    </lineage>
</organism>
<keyword evidence="3" id="KW-1185">Reference proteome</keyword>
<protein>
    <submittedName>
        <fullName evidence="2">SDR family oxidoreductase</fullName>
    </submittedName>
</protein>
<evidence type="ECO:0000256" key="1">
    <source>
        <dbReference type="ARBA" id="ARBA00006484"/>
    </source>
</evidence>
<dbReference type="InterPro" id="IPR036291">
    <property type="entry name" value="NAD(P)-bd_dom_sf"/>
</dbReference>
<dbReference type="InterPro" id="IPR002347">
    <property type="entry name" value="SDR_fam"/>
</dbReference>
<sequence>MDLQLKGKTAVVTGSTAGIGLSIAEELAREGVKVFVAGRTQPKIDEALNVVRKAGDAEGVVADAGTAEGCAALIKRVPKVDVLVNNLGIYEAKPFAEIPDEDWLKLFQVNVMSGVRLSRHYFPQMLASGWGRVIFVASESGVMTPPEMIHYGMTKSSQLALCRGMAELTKGTQVTVNTVLPGPTMSEGIVDFLKSVSPHAKDAAEAEAEFFRVHRSSSLLQRLIDPAEIAHMVAYLASPLSAATNGAALRVEGGLLRSIV</sequence>
<dbReference type="SUPFAM" id="SSF51735">
    <property type="entry name" value="NAD(P)-binding Rossmann-fold domains"/>
    <property type="match status" value="1"/>
</dbReference>
<dbReference type="Gene3D" id="3.40.50.720">
    <property type="entry name" value="NAD(P)-binding Rossmann-like Domain"/>
    <property type="match status" value="1"/>
</dbReference>
<evidence type="ECO:0000313" key="3">
    <source>
        <dbReference type="Proteomes" id="UP000676565"/>
    </source>
</evidence>